<dbReference type="EMBL" id="JAGTJQ010000006">
    <property type="protein sequence ID" value="KAH7029546.1"/>
    <property type="molecule type" value="Genomic_DNA"/>
</dbReference>
<dbReference type="AlphaFoldDB" id="A0A9P9BT73"/>
<name>A0A9P9BT73_9PEZI</name>
<dbReference type="RefSeq" id="XP_046011834.1">
    <property type="nucleotide sequence ID" value="XM_046154291.1"/>
</dbReference>
<reference evidence="2" key="1">
    <citation type="journal article" date="2021" name="Nat. Commun.">
        <title>Genetic determinants of endophytism in the Arabidopsis root mycobiome.</title>
        <authorList>
            <person name="Mesny F."/>
            <person name="Miyauchi S."/>
            <person name="Thiergart T."/>
            <person name="Pickel B."/>
            <person name="Atanasova L."/>
            <person name="Karlsson M."/>
            <person name="Huettel B."/>
            <person name="Barry K.W."/>
            <person name="Haridas S."/>
            <person name="Chen C."/>
            <person name="Bauer D."/>
            <person name="Andreopoulos W."/>
            <person name="Pangilinan J."/>
            <person name="LaButti K."/>
            <person name="Riley R."/>
            <person name="Lipzen A."/>
            <person name="Clum A."/>
            <person name="Drula E."/>
            <person name="Henrissat B."/>
            <person name="Kohler A."/>
            <person name="Grigoriev I.V."/>
            <person name="Martin F.M."/>
            <person name="Hacquard S."/>
        </authorList>
    </citation>
    <scope>NUCLEOTIDE SEQUENCE</scope>
    <source>
        <strain evidence="2">MPI-CAGE-CH-0230</strain>
    </source>
</reference>
<dbReference type="Proteomes" id="UP000756346">
    <property type="component" value="Unassembled WGS sequence"/>
</dbReference>
<evidence type="ECO:0000313" key="3">
    <source>
        <dbReference type="Proteomes" id="UP000756346"/>
    </source>
</evidence>
<sequence length="75" mass="8484">MSIVLASATTRPKRPPRGTHDISSASGSQPDNEDDYHHLHHPGPTEHRSPSHLCRCRTRLFRPRKAFCPRHAPGR</sequence>
<evidence type="ECO:0000256" key="1">
    <source>
        <dbReference type="SAM" id="MobiDB-lite"/>
    </source>
</evidence>
<protein>
    <submittedName>
        <fullName evidence="2">Uncharacterized protein</fullName>
    </submittedName>
</protein>
<gene>
    <name evidence="2" type="ORF">B0I36DRAFT_325975</name>
</gene>
<dbReference type="GeneID" id="70183837"/>
<keyword evidence="3" id="KW-1185">Reference proteome</keyword>
<proteinExistence type="predicted"/>
<evidence type="ECO:0000313" key="2">
    <source>
        <dbReference type="EMBL" id="KAH7029546.1"/>
    </source>
</evidence>
<feature type="compositionally biased region" description="Polar residues" evidence="1">
    <location>
        <begin position="21"/>
        <end position="30"/>
    </location>
</feature>
<comment type="caution">
    <text evidence="2">The sequence shown here is derived from an EMBL/GenBank/DDBJ whole genome shotgun (WGS) entry which is preliminary data.</text>
</comment>
<feature type="region of interest" description="Disordered" evidence="1">
    <location>
        <begin position="1"/>
        <end position="52"/>
    </location>
</feature>
<organism evidence="2 3">
    <name type="scientific">Microdochium trichocladiopsis</name>
    <dbReference type="NCBI Taxonomy" id="1682393"/>
    <lineage>
        <taxon>Eukaryota</taxon>
        <taxon>Fungi</taxon>
        <taxon>Dikarya</taxon>
        <taxon>Ascomycota</taxon>
        <taxon>Pezizomycotina</taxon>
        <taxon>Sordariomycetes</taxon>
        <taxon>Xylariomycetidae</taxon>
        <taxon>Xylariales</taxon>
        <taxon>Microdochiaceae</taxon>
        <taxon>Microdochium</taxon>
    </lineage>
</organism>
<accession>A0A9P9BT73</accession>